<keyword evidence="2" id="KW-0677">Repeat</keyword>
<reference evidence="6" key="1">
    <citation type="submission" date="2021-02" db="EMBL/GenBank/DDBJ databases">
        <authorList>
            <person name="Nowell W R."/>
        </authorList>
    </citation>
    <scope>NUCLEOTIDE SEQUENCE</scope>
</reference>
<dbReference type="Proteomes" id="UP000663852">
    <property type="component" value="Unassembled WGS sequence"/>
</dbReference>
<dbReference type="PROSITE" id="PS51770">
    <property type="entry name" value="HOTDOG_ACOT"/>
    <property type="match status" value="2"/>
</dbReference>
<evidence type="ECO:0000256" key="1">
    <source>
        <dbReference type="ARBA" id="ARBA00010458"/>
    </source>
</evidence>
<keyword evidence="3" id="KW-0378">Hydrolase</keyword>
<evidence type="ECO:0000256" key="4">
    <source>
        <dbReference type="ARBA" id="ARBA00022946"/>
    </source>
</evidence>
<accession>A0A813NPU6</accession>
<gene>
    <name evidence="6" type="ORF">EDS130_LOCUS1857</name>
</gene>
<evidence type="ECO:0000313" key="7">
    <source>
        <dbReference type="Proteomes" id="UP000663852"/>
    </source>
</evidence>
<comment type="similarity">
    <text evidence="1">Belongs to the acyl coenzyme A hydrolase family.</text>
</comment>
<dbReference type="PANTHER" id="PTHR12655:SF0">
    <property type="entry name" value="ACYL-COENZYME A THIOESTERASE 9, MITOCHONDRIAL"/>
    <property type="match status" value="1"/>
</dbReference>
<comment type="caution">
    <text evidence="6">The sequence shown here is derived from an EMBL/GenBank/DDBJ whole genome shotgun (WGS) entry which is preliminary data.</text>
</comment>
<name>A0A813NPU6_ADIRI</name>
<dbReference type="FunFam" id="3.10.129.10:FF:000012">
    <property type="entry name" value="Acyl-coenzyme A thioesterase 9, mitochondrial"/>
    <property type="match status" value="1"/>
</dbReference>
<proteinExistence type="inferred from homology"/>
<evidence type="ECO:0000256" key="2">
    <source>
        <dbReference type="ARBA" id="ARBA00022737"/>
    </source>
</evidence>
<dbReference type="PANTHER" id="PTHR12655">
    <property type="entry name" value="ACYL-COA THIOESTERASE"/>
    <property type="match status" value="1"/>
</dbReference>
<feature type="domain" description="HotDog ACOT-type" evidence="5">
    <location>
        <begin position="111"/>
        <end position="233"/>
    </location>
</feature>
<dbReference type="InterPro" id="IPR029069">
    <property type="entry name" value="HotDog_dom_sf"/>
</dbReference>
<dbReference type="Gene3D" id="3.10.129.10">
    <property type="entry name" value="Hotdog Thioesterase"/>
    <property type="match status" value="2"/>
</dbReference>
<evidence type="ECO:0000313" key="6">
    <source>
        <dbReference type="EMBL" id="CAF0743106.1"/>
    </source>
</evidence>
<dbReference type="GO" id="GO:0005739">
    <property type="term" value="C:mitochondrion"/>
    <property type="evidence" value="ECO:0007669"/>
    <property type="project" value="TreeGrafter"/>
</dbReference>
<dbReference type="InterPro" id="IPR033120">
    <property type="entry name" value="HOTDOG_ACOT"/>
</dbReference>
<organism evidence="6 7">
    <name type="scientific">Adineta ricciae</name>
    <name type="common">Rotifer</name>
    <dbReference type="NCBI Taxonomy" id="249248"/>
    <lineage>
        <taxon>Eukaryota</taxon>
        <taxon>Metazoa</taxon>
        <taxon>Spiralia</taxon>
        <taxon>Gnathifera</taxon>
        <taxon>Rotifera</taxon>
        <taxon>Eurotatoria</taxon>
        <taxon>Bdelloidea</taxon>
        <taxon>Adinetida</taxon>
        <taxon>Adinetidae</taxon>
        <taxon>Adineta</taxon>
    </lineage>
</organism>
<dbReference type="GO" id="GO:0047617">
    <property type="term" value="F:fatty acyl-CoA hydrolase activity"/>
    <property type="evidence" value="ECO:0007669"/>
    <property type="project" value="TreeGrafter"/>
</dbReference>
<dbReference type="EMBL" id="CAJNOJ010000004">
    <property type="protein sequence ID" value="CAF0743106.1"/>
    <property type="molecule type" value="Genomic_DNA"/>
</dbReference>
<feature type="domain" description="HotDog ACOT-type" evidence="5">
    <location>
        <begin position="313"/>
        <end position="425"/>
    </location>
</feature>
<dbReference type="GO" id="GO:0006637">
    <property type="term" value="P:acyl-CoA metabolic process"/>
    <property type="evidence" value="ECO:0007669"/>
    <property type="project" value="TreeGrafter"/>
</dbReference>
<keyword evidence="4" id="KW-0809">Transit peptide</keyword>
<dbReference type="OrthoDB" id="331699at2759"/>
<sequence>MHSVPCNRRQSEADIFKLLTFVSIIRKDIEKSFQIMHQRLFFFVSRIPSNKITSRSIQTMADVRKGLQALVGAQLVFGHGNQSGSHAQLTDQISVSSNLTPRTIAESYDEAIIPLASDIKLRERYVNFENKVRFGRILEDLDTIAVHIAYKHNAPQLIQSINVHPLAIVTAAVDRIEVAIPHMNITRDVRLSGFASYVGKSSMEVTLKVDQENNGQWEHVLHAFFVLAARDPRTKKSAKMNPLAASNAKDTEIIKTGELNRQRRLNEQDRSLFKIAPDVTESSLVHDLFLKTITPNASIFRTRPLVENCMWMDETTLRTMHIGHPEQRNLYNKIFGGYLMRKSFELGWTTASLFAKQSLSTLAVDDIMFQRPVEIGSLLFLSAMVVYVEGNKIQTRVHAEVVDLHTAKRETTNVFYFIFKTKDNSPLQTNVVPKTYAEAMMYLDGKRHLN</sequence>
<evidence type="ECO:0000256" key="3">
    <source>
        <dbReference type="ARBA" id="ARBA00022801"/>
    </source>
</evidence>
<dbReference type="AlphaFoldDB" id="A0A813NPU6"/>
<dbReference type="SUPFAM" id="SSF54637">
    <property type="entry name" value="Thioesterase/thiol ester dehydrase-isomerase"/>
    <property type="match status" value="2"/>
</dbReference>
<evidence type="ECO:0000259" key="5">
    <source>
        <dbReference type="PROSITE" id="PS51770"/>
    </source>
</evidence>
<protein>
    <recommendedName>
        <fullName evidence="5">HotDog ACOT-type domain-containing protein</fullName>
    </recommendedName>
</protein>
<dbReference type="CDD" id="cd03442">
    <property type="entry name" value="BFIT_BACH"/>
    <property type="match status" value="2"/>
</dbReference>